<dbReference type="AlphaFoldDB" id="A0A1H0GZI0"/>
<dbReference type="EMBL" id="FNIT01000003">
    <property type="protein sequence ID" value="SDO12091.1"/>
    <property type="molecule type" value="Genomic_DNA"/>
</dbReference>
<sequence length="55" mass="6206">MIGIQVYEAALLENVSSKIIKTVDMICVWMRHDDTVEPRHVCGKHLLPEIGTTVD</sequence>
<name>A0A1H0GZI0_9HYPH</name>
<reference evidence="1 2" key="1">
    <citation type="submission" date="2016-10" db="EMBL/GenBank/DDBJ databases">
        <authorList>
            <person name="de Groot N.N."/>
        </authorList>
    </citation>
    <scope>NUCLEOTIDE SEQUENCE [LARGE SCALE GENOMIC DNA]</scope>
    <source>
        <strain evidence="2">L7-484,KACC 16230,DSM 25025</strain>
    </source>
</reference>
<dbReference type="Proteomes" id="UP000198793">
    <property type="component" value="Unassembled WGS sequence"/>
</dbReference>
<organism evidence="1 2">
    <name type="scientific">Aureimonas jatrophae</name>
    <dbReference type="NCBI Taxonomy" id="1166073"/>
    <lineage>
        <taxon>Bacteria</taxon>
        <taxon>Pseudomonadati</taxon>
        <taxon>Pseudomonadota</taxon>
        <taxon>Alphaproteobacteria</taxon>
        <taxon>Hyphomicrobiales</taxon>
        <taxon>Aurantimonadaceae</taxon>
        <taxon>Aureimonas</taxon>
    </lineage>
</organism>
<proteinExistence type="predicted"/>
<gene>
    <name evidence="1" type="ORF">SAMN05192530_103427</name>
</gene>
<evidence type="ECO:0000313" key="1">
    <source>
        <dbReference type="EMBL" id="SDO12091.1"/>
    </source>
</evidence>
<keyword evidence="2" id="KW-1185">Reference proteome</keyword>
<accession>A0A1H0GZI0</accession>
<protein>
    <submittedName>
        <fullName evidence="1">Uncharacterized protein</fullName>
    </submittedName>
</protein>
<evidence type="ECO:0000313" key="2">
    <source>
        <dbReference type="Proteomes" id="UP000198793"/>
    </source>
</evidence>